<dbReference type="EMBL" id="JAATJM010000001">
    <property type="protein sequence ID" value="NJC41667.1"/>
    <property type="molecule type" value="Genomic_DNA"/>
</dbReference>
<evidence type="ECO:0000256" key="1">
    <source>
        <dbReference type="ARBA" id="ARBA00023015"/>
    </source>
</evidence>
<dbReference type="Pfam" id="PF14525">
    <property type="entry name" value="AraC_binding_2"/>
    <property type="match status" value="1"/>
</dbReference>
<dbReference type="SUPFAM" id="SSF46689">
    <property type="entry name" value="Homeodomain-like"/>
    <property type="match status" value="1"/>
</dbReference>
<dbReference type="RefSeq" id="WP_168046951.1">
    <property type="nucleotide sequence ID" value="NZ_JAATJM010000001.1"/>
</dbReference>
<dbReference type="GO" id="GO:0003700">
    <property type="term" value="F:DNA-binding transcription factor activity"/>
    <property type="evidence" value="ECO:0007669"/>
    <property type="project" value="InterPro"/>
</dbReference>
<name>A0A7X5YKN2_9CAUL</name>
<keyword evidence="3" id="KW-0804">Transcription</keyword>
<dbReference type="SMART" id="SM00342">
    <property type="entry name" value="HTH_ARAC"/>
    <property type="match status" value="1"/>
</dbReference>
<dbReference type="GO" id="GO:0043565">
    <property type="term" value="F:sequence-specific DNA binding"/>
    <property type="evidence" value="ECO:0007669"/>
    <property type="project" value="InterPro"/>
</dbReference>
<dbReference type="PANTHER" id="PTHR46796:SF6">
    <property type="entry name" value="ARAC SUBFAMILY"/>
    <property type="match status" value="1"/>
</dbReference>
<dbReference type="InterPro" id="IPR020449">
    <property type="entry name" value="Tscrpt_reg_AraC-type_HTH"/>
</dbReference>
<sequence>MPRIGDDGVMGVRIDTNALPEVDRKAFWREEVCQPYMYSAPIFRNEEAFTGTHTALLVGETVFMDTATSQYDVIRGSQEISRSPMDVVALMRERSGGRRFSQNGRNAALERGDFILLDSASPMSGAMAAAGSLQCIVMPRSALGRRIDEFENMTARTLSATSPAGVLLNDYTEMVLRLSPTQDERARAWLEGGFHDLIALSFGTAIDTLETGPATLRSARLETMLRQIDKHYRDPGLTPRAVAVKAGVSERYLHRLFEHSSMSFRQSLVRRRLTEARRCLKDIAEAHRSIADIAFASGFADLSGFNRAFKSAYGLTPRDMRSHMLHELSHVDRHAEV</sequence>
<comment type="caution">
    <text evidence="5">The sequence shown here is derived from an EMBL/GenBank/DDBJ whole genome shotgun (WGS) entry which is preliminary data.</text>
</comment>
<dbReference type="InterPro" id="IPR050204">
    <property type="entry name" value="AraC_XylS_family_regulators"/>
</dbReference>
<dbReference type="AlphaFoldDB" id="A0A7X5YKN2"/>
<dbReference type="InterPro" id="IPR009057">
    <property type="entry name" value="Homeodomain-like_sf"/>
</dbReference>
<dbReference type="Gene3D" id="1.10.10.60">
    <property type="entry name" value="Homeodomain-like"/>
    <property type="match status" value="1"/>
</dbReference>
<dbReference type="Proteomes" id="UP000587415">
    <property type="component" value="Unassembled WGS sequence"/>
</dbReference>
<evidence type="ECO:0000313" key="6">
    <source>
        <dbReference type="Proteomes" id="UP000587415"/>
    </source>
</evidence>
<organism evidence="5 6">
    <name type="scientific">Brevundimonas alba</name>
    <dbReference type="NCBI Taxonomy" id="74314"/>
    <lineage>
        <taxon>Bacteria</taxon>
        <taxon>Pseudomonadati</taxon>
        <taxon>Pseudomonadota</taxon>
        <taxon>Alphaproteobacteria</taxon>
        <taxon>Caulobacterales</taxon>
        <taxon>Caulobacteraceae</taxon>
        <taxon>Brevundimonas</taxon>
    </lineage>
</organism>
<dbReference type="InterPro" id="IPR018060">
    <property type="entry name" value="HTH_AraC"/>
</dbReference>
<dbReference type="Pfam" id="PF12833">
    <property type="entry name" value="HTH_18"/>
    <property type="match status" value="1"/>
</dbReference>
<dbReference type="PRINTS" id="PR00032">
    <property type="entry name" value="HTHARAC"/>
</dbReference>
<keyword evidence="1" id="KW-0805">Transcription regulation</keyword>
<protein>
    <submittedName>
        <fullName evidence="5">AraC-like DNA-binding protein</fullName>
    </submittedName>
</protein>
<gene>
    <name evidence="5" type="ORF">GGQ87_001925</name>
</gene>
<evidence type="ECO:0000256" key="3">
    <source>
        <dbReference type="ARBA" id="ARBA00023163"/>
    </source>
</evidence>
<evidence type="ECO:0000259" key="4">
    <source>
        <dbReference type="PROSITE" id="PS01124"/>
    </source>
</evidence>
<feature type="domain" description="HTH araC/xylS-type" evidence="4">
    <location>
        <begin position="222"/>
        <end position="323"/>
    </location>
</feature>
<dbReference type="InterPro" id="IPR018062">
    <property type="entry name" value="HTH_AraC-typ_CS"/>
</dbReference>
<proteinExistence type="predicted"/>
<keyword evidence="2 5" id="KW-0238">DNA-binding</keyword>
<keyword evidence="6" id="KW-1185">Reference proteome</keyword>
<dbReference type="InterPro" id="IPR035418">
    <property type="entry name" value="AraC-bd_2"/>
</dbReference>
<reference evidence="5 6" key="1">
    <citation type="submission" date="2020-03" db="EMBL/GenBank/DDBJ databases">
        <title>Genomic Encyclopedia of Type Strains, Phase IV (KMG-IV): sequencing the most valuable type-strain genomes for metagenomic binning, comparative biology and taxonomic classification.</title>
        <authorList>
            <person name="Goeker M."/>
        </authorList>
    </citation>
    <scope>NUCLEOTIDE SEQUENCE [LARGE SCALE GENOMIC DNA]</scope>
    <source>
        <strain evidence="5 6">DSM 4736</strain>
    </source>
</reference>
<dbReference type="PROSITE" id="PS01124">
    <property type="entry name" value="HTH_ARAC_FAMILY_2"/>
    <property type="match status" value="1"/>
</dbReference>
<accession>A0A7X5YKN2</accession>
<evidence type="ECO:0000256" key="2">
    <source>
        <dbReference type="ARBA" id="ARBA00023125"/>
    </source>
</evidence>
<dbReference type="PROSITE" id="PS00041">
    <property type="entry name" value="HTH_ARAC_FAMILY_1"/>
    <property type="match status" value="1"/>
</dbReference>
<dbReference type="PANTHER" id="PTHR46796">
    <property type="entry name" value="HTH-TYPE TRANSCRIPTIONAL ACTIVATOR RHAS-RELATED"/>
    <property type="match status" value="1"/>
</dbReference>
<evidence type="ECO:0000313" key="5">
    <source>
        <dbReference type="EMBL" id="NJC41667.1"/>
    </source>
</evidence>